<evidence type="ECO:0000313" key="2">
    <source>
        <dbReference type="EMBL" id="PWR75774.1"/>
    </source>
</evidence>
<dbReference type="RefSeq" id="WP_109939588.1">
    <property type="nucleotide sequence ID" value="NZ_CP176366.1"/>
</dbReference>
<feature type="region of interest" description="Disordered" evidence="1">
    <location>
        <begin position="1"/>
        <end position="108"/>
    </location>
</feature>
<evidence type="ECO:0008006" key="4">
    <source>
        <dbReference type="Google" id="ProtNLM"/>
    </source>
</evidence>
<comment type="caution">
    <text evidence="2">The sequence shown here is derived from an EMBL/GenBank/DDBJ whole genome shotgun (WGS) entry which is preliminary data.</text>
</comment>
<proteinExistence type="predicted"/>
<evidence type="ECO:0000256" key="1">
    <source>
        <dbReference type="SAM" id="MobiDB-lite"/>
    </source>
</evidence>
<dbReference type="AlphaFoldDB" id="A0A2V2N6R9"/>
<accession>A0A2V2N6R9</accession>
<organism evidence="2 3">
    <name type="scientific">Methanospirillum stamsii</name>
    <dbReference type="NCBI Taxonomy" id="1277351"/>
    <lineage>
        <taxon>Archaea</taxon>
        <taxon>Methanobacteriati</taxon>
        <taxon>Methanobacteriota</taxon>
        <taxon>Stenosarchaea group</taxon>
        <taxon>Methanomicrobia</taxon>
        <taxon>Methanomicrobiales</taxon>
        <taxon>Methanospirillaceae</taxon>
        <taxon>Methanospirillum</taxon>
    </lineage>
</organism>
<keyword evidence="3" id="KW-1185">Reference proteome</keyword>
<dbReference type="Pfam" id="PF17299">
    <property type="entry name" value="DUF5350"/>
    <property type="match status" value="1"/>
</dbReference>
<feature type="compositionally biased region" description="Gly residues" evidence="1">
    <location>
        <begin position="65"/>
        <end position="78"/>
    </location>
</feature>
<sequence>MGKTGTTEWMQVKGSKGQIRLVPKKESTAKKPGPNQRFKAQTTIKRMERAAGRGGRGGRGDMRGGSRGGRGGRGGKGAGQAQPLRVMAARRRMGRPKVSMLGPKQRSK</sequence>
<protein>
    <recommendedName>
        <fullName evidence="4">DUF5350 domain-containing protein</fullName>
    </recommendedName>
</protein>
<evidence type="ECO:0000313" key="3">
    <source>
        <dbReference type="Proteomes" id="UP000245934"/>
    </source>
</evidence>
<dbReference type="OrthoDB" id="107596at2157"/>
<gene>
    <name evidence="2" type="ORF">DLD82_02760</name>
</gene>
<dbReference type="Proteomes" id="UP000245934">
    <property type="component" value="Unassembled WGS sequence"/>
</dbReference>
<dbReference type="EMBL" id="QGMZ01000007">
    <property type="protein sequence ID" value="PWR75774.1"/>
    <property type="molecule type" value="Genomic_DNA"/>
</dbReference>
<dbReference type="InterPro" id="IPR035258">
    <property type="entry name" value="DUF5350"/>
</dbReference>
<dbReference type="GeneID" id="97609906"/>
<reference evidence="2 3" key="1">
    <citation type="submission" date="2018-05" db="EMBL/GenBank/DDBJ databases">
        <title>Draft genome of Methanospirillum stamsii Pt1.</title>
        <authorList>
            <person name="Dueholm M.S."/>
            <person name="Nielsen P.H."/>
            <person name="Bakmann L.F."/>
            <person name="Otzen D.E."/>
        </authorList>
    </citation>
    <scope>NUCLEOTIDE SEQUENCE [LARGE SCALE GENOMIC DNA]</scope>
    <source>
        <strain evidence="2 3">Pt1</strain>
    </source>
</reference>
<name>A0A2V2N6R9_9EURY</name>